<dbReference type="EMBL" id="CAJVQB010005721">
    <property type="protein sequence ID" value="CAG8668637.1"/>
    <property type="molecule type" value="Genomic_DNA"/>
</dbReference>
<comment type="caution">
    <text evidence="1">The sequence shown here is derived from an EMBL/GenBank/DDBJ whole genome shotgun (WGS) entry which is preliminary data.</text>
</comment>
<name>A0ABN7UUJ1_GIGMA</name>
<keyword evidence="2" id="KW-1185">Reference proteome</keyword>
<evidence type="ECO:0000313" key="2">
    <source>
        <dbReference type="Proteomes" id="UP000789901"/>
    </source>
</evidence>
<accession>A0ABN7UUJ1</accession>
<organism evidence="1 2">
    <name type="scientific">Gigaspora margarita</name>
    <dbReference type="NCBI Taxonomy" id="4874"/>
    <lineage>
        <taxon>Eukaryota</taxon>
        <taxon>Fungi</taxon>
        <taxon>Fungi incertae sedis</taxon>
        <taxon>Mucoromycota</taxon>
        <taxon>Glomeromycotina</taxon>
        <taxon>Glomeromycetes</taxon>
        <taxon>Diversisporales</taxon>
        <taxon>Gigasporaceae</taxon>
        <taxon>Gigaspora</taxon>
    </lineage>
</organism>
<reference evidence="1 2" key="1">
    <citation type="submission" date="2021-06" db="EMBL/GenBank/DDBJ databases">
        <authorList>
            <person name="Kallberg Y."/>
            <person name="Tangrot J."/>
            <person name="Rosling A."/>
        </authorList>
    </citation>
    <scope>NUCLEOTIDE SEQUENCE [LARGE SCALE GENOMIC DNA]</scope>
    <source>
        <strain evidence="1 2">120-4 pot B 10/14</strain>
    </source>
</reference>
<protein>
    <submittedName>
        <fullName evidence="1">44915_t:CDS:1</fullName>
    </submittedName>
</protein>
<sequence>MQRIFPHELIPKKKHRNGLKTFWQKIIKEHENGLKTFWQKIINEHGNV</sequence>
<dbReference type="Proteomes" id="UP000789901">
    <property type="component" value="Unassembled WGS sequence"/>
</dbReference>
<gene>
    <name evidence="1" type="ORF">GMARGA_LOCUS10294</name>
</gene>
<proteinExistence type="predicted"/>
<evidence type="ECO:0000313" key="1">
    <source>
        <dbReference type="EMBL" id="CAG8668637.1"/>
    </source>
</evidence>